<name>A0ACC3S9Y1_9PEZI</name>
<dbReference type="EMBL" id="JAMKPW020000026">
    <property type="protein sequence ID" value="KAK8204602.1"/>
    <property type="molecule type" value="Genomic_DNA"/>
</dbReference>
<evidence type="ECO:0000313" key="2">
    <source>
        <dbReference type="Proteomes" id="UP001320706"/>
    </source>
</evidence>
<dbReference type="Proteomes" id="UP001320706">
    <property type="component" value="Unassembled WGS sequence"/>
</dbReference>
<gene>
    <name evidence="1" type="ORF">M8818_005040</name>
</gene>
<proteinExistence type="predicted"/>
<protein>
    <submittedName>
        <fullName evidence="1">Uncharacterized protein</fullName>
    </submittedName>
</protein>
<sequence length="117" mass="12876">MSPTLPLPSEASLCEEPTKLAGSTTQAYSLLDPVGRLQLARRLRDIFVKISDAVCQCKAHDEDREYEVVVCKRPSQFVDKVTGVRGSGCDRNSIPHVALDKLRLSIEILQGLANPEL</sequence>
<organism evidence="1 2">
    <name type="scientific">Zalaria obscura</name>
    <dbReference type="NCBI Taxonomy" id="2024903"/>
    <lineage>
        <taxon>Eukaryota</taxon>
        <taxon>Fungi</taxon>
        <taxon>Dikarya</taxon>
        <taxon>Ascomycota</taxon>
        <taxon>Pezizomycotina</taxon>
        <taxon>Dothideomycetes</taxon>
        <taxon>Dothideomycetidae</taxon>
        <taxon>Dothideales</taxon>
        <taxon>Zalariaceae</taxon>
        <taxon>Zalaria</taxon>
    </lineage>
</organism>
<comment type="caution">
    <text evidence="1">The sequence shown here is derived from an EMBL/GenBank/DDBJ whole genome shotgun (WGS) entry which is preliminary data.</text>
</comment>
<reference evidence="1" key="1">
    <citation type="submission" date="2024-02" db="EMBL/GenBank/DDBJ databases">
        <title>Metagenome Assembled Genome of Zalaria obscura JY119.</title>
        <authorList>
            <person name="Vighnesh L."/>
            <person name="Jagadeeshwari U."/>
            <person name="Venkata Ramana C."/>
            <person name="Sasikala C."/>
        </authorList>
    </citation>
    <scope>NUCLEOTIDE SEQUENCE</scope>
    <source>
        <strain evidence="1">JY119</strain>
    </source>
</reference>
<keyword evidence="2" id="KW-1185">Reference proteome</keyword>
<accession>A0ACC3S9Y1</accession>
<evidence type="ECO:0000313" key="1">
    <source>
        <dbReference type="EMBL" id="KAK8204602.1"/>
    </source>
</evidence>